<dbReference type="GO" id="GO:0006950">
    <property type="term" value="P:response to stress"/>
    <property type="evidence" value="ECO:0007669"/>
    <property type="project" value="TreeGrafter"/>
</dbReference>
<dbReference type="Pfam" id="PF12802">
    <property type="entry name" value="MarR_2"/>
    <property type="match status" value="1"/>
</dbReference>
<dbReference type="SUPFAM" id="SSF46785">
    <property type="entry name" value="Winged helix' DNA-binding domain"/>
    <property type="match status" value="1"/>
</dbReference>
<feature type="domain" description="HTH marR-type" evidence="1">
    <location>
        <begin position="12"/>
        <end position="151"/>
    </location>
</feature>
<dbReference type="InterPro" id="IPR000835">
    <property type="entry name" value="HTH_MarR-typ"/>
</dbReference>
<dbReference type="Gene3D" id="1.10.10.10">
    <property type="entry name" value="Winged helix-like DNA-binding domain superfamily/Winged helix DNA-binding domain"/>
    <property type="match status" value="1"/>
</dbReference>
<proteinExistence type="predicted"/>
<dbReference type="GO" id="GO:0003700">
    <property type="term" value="F:DNA-binding transcription factor activity"/>
    <property type="evidence" value="ECO:0007669"/>
    <property type="project" value="InterPro"/>
</dbReference>
<reference evidence="2" key="2">
    <citation type="submission" date="2023-01" db="EMBL/GenBank/DDBJ databases">
        <authorList>
            <person name="Sun Q."/>
            <person name="Evtushenko L."/>
        </authorList>
    </citation>
    <scope>NUCLEOTIDE SEQUENCE</scope>
    <source>
        <strain evidence="2">VKM Ac-1069</strain>
    </source>
</reference>
<dbReference type="Proteomes" id="UP001143463">
    <property type="component" value="Unassembled WGS sequence"/>
</dbReference>
<gene>
    <name evidence="2" type="ORF">GCM10017577_56670</name>
</gene>
<keyword evidence="3" id="KW-1185">Reference proteome</keyword>
<evidence type="ECO:0000313" key="3">
    <source>
        <dbReference type="Proteomes" id="UP001143463"/>
    </source>
</evidence>
<accession>A0A9W6L7X2</accession>
<reference evidence="2" key="1">
    <citation type="journal article" date="2014" name="Int. J. Syst. Evol. Microbiol.">
        <title>Complete genome sequence of Corynebacterium casei LMG S-19264T (=DSM 44701T), isolated from a smear-ripened cheese.</title>
        <authorList>
            <consortium name="US DOE Joint Genome Institute (JGI-PGF)"/>
            <person name="Walter F."/>
            <person name="Albersmeier A."/>
            <person name="Kalinowski J."/>
            <person name="Ruckert C."/>
        </authorList>
    </citation>
    <scope>NUCLEOTIDE SEQUENCE</scope>
    <source>
        <strain evidence="2">VKM Ac-1069</strain>
    </source>
</reference>
<organism evidence="2 3">
    <name type="scientific">Pseudonocardia halophobica</name>
    <dbReference type="NCBI Taxonomy" id="29401"/>
    <lineage>
        <taxon>Bacteria</taxon>
        <taxon>Bacillati</taxon>
        <taxon>Actinomycetota</taxon>
        <taxon>Actinomycetes</taxon>
        <taxon>Pseudonocardiales</taxon>
        <taxon>Pseudonocardiaceae</taxon>
        <taxon>Pseudonocardia</taxon>
    </lineage>
</organism>
<name>A0A9W6L7X2_9PSEU</name>
<comment type="caution">
    <text evidence="2">The sequence shown here is derived from an EMBL/GenBank/DDBJ whole genome shotgun (WGS) entry which is preliminary data.</text>
</comment>
<dbReference type="InterPro" id="IPR036390">
    <property type="entry name" value="WH_DNA-bd_sf"/>
</dbReference>
<evidence type="ECO:0000259" key="1">
    <source>
        <dbReference type="PROSITE" id="PS50995"/>
    </source>
</evidence>
<dbReference type="InterPro" id="IPR039422">
    <property type="entry name" value="MarR/SlyA-like"/>
</dbReference>
<dbReference type="AlphaFoldDB" id="A0A9W6L7X2"/>
<evidence type="ECO:0000313" key="2">
    <source>
        <dbReference type="EMBL" id="GLL14520.1"/>
    </source>
</evidence>
<dbReference type="PANTHER" id="PTHR33164:SF99">
    <property type="entry name" value="MARR FAMILY REGULATORY PROTEIN"/>
    <property type="match status" value="1"/>
</dbReference>
<dbReference type="SMART" id="SM00347">
    <property type="entry name" value="HTH_MARR"/>
    <property type="match status" value="1"/>
</dbReference>
<sequence length="157" mass="17114">MGGVADGRMTDPDALADRLAEVYLVVGPLYRRVLREVEADGPGAGVSAGVRAVLDLLHRTGPMTVPQMGRAQSLSRQFVQRMVNDAREAGLVERVDNPAHRRSGLVRLTPEGHRTIGAITEWEHARLRTLAGRVTGDDVEATLRVLRAMLGELDETE</sequence>
<dbReference type="EMBL" id="BSFQ01000033">
    <property type="protein sequence ID" value="GLL14520.1"/>
    <property type="molecule type" value="Genomic_DNA"/>
</dbReference>
<dbReference type="InterPro" id="IPR036388">
    <property type="entry name" value="WH-like_DNA-bd_sf"/>
</dbReference>
<protein>
    <submittedName>
        <fullName evidence="2">MarR family transcriptional regulator</fullName>
    </submittedName>
</protein>
<dbReference type="PROSITE" id="PS50995">
    <property type="entry name" value="HTH_MARR_2"/>
    <property type="match status" value="1"/>
</dbReference>
<dbReference type="PANTHER" id="PTHR33164">
    <property type="entry name" value="TRANSCRIPTIONAL REGULATOR, MARR FAMILY"/>
    <property type="match status" value="1"/>
</dbReference>